<evidence type="ECO:0000256" key="12">
    <source>
        <dbReference type="ARBA" id="ARBA00023180"/>
    </source>
</evidence>
<evidence type="ECO:0000259" key="15">
    <source>
        <dbReference type="PROSITE" id="PS51471"/>
    </source>
</evidence>
<evidence type="ECO:0000256" key="1">
    <source>
        <dbReference type="ARBA" id="ARBA00001961"/>
    </source>
</evidence>
<dbReference type="PANTHER" id="PTHR10869">
    <property type="entry name" value="PROLYL 4-HYDROXYLASE ALPHA SUBUNIT"/>
    <property type="match status" value="1"/>
</dbReference>
<keyword evidence="13" id="KW-1133">Transmembrane helix</keyword>
<feature type="domain" description="Fe2OG dioxygenase" evidence="15">
    <location>
        <begin position="407"/>
        <end position="514"/>
    </location>
</feature>
<keyword evidence="10" id="KW-0560">Oxidoreductase</keyword>
<evidence type="ECO:0000256" key="2">
    <source>
        <dbReference type="ARBA" id="ARBA00002035"/>
    </source>
</evidence>
<evidence type="ECO:0000313" key="16">
    <source>
        <dbReference type="EMBL" id="CAH1247014.1"/>
    </source>
</evidence>
<feature type="transmembrane region" description="Helical" evidence="13">
    <location>
        <begin position="578"/>
        <end position="597"/>
    </location>
</feature>
<evidence type="ECO:0000256" key="5">
    <source>
        <dbReference type="ARBA" id="ARBA00012269"/>
    </source>
</evidence>
<evidence type="ECO:0000256" key="6">
    <source>
        <dbReference type="ARBA" id="ARBA00022723"/>
    </source>
</evidence>
<keyword evidence="13" id="KW-0812">Transmembrane</keyword>
<evidence type="ECO:0000256" key="14">
    <source>
        <dbReference type="SAM" id="SignalP"/>
    </source>
</evidence>
<keyword evidence="12" id="KW-0325">Glycoprotein</keyword>
<keyword evidence="11" id="KW-0408">Iron</keyword>
<sequence>MDPSFRVVLYVLFLAMFYSVTDAGFFSAVARLEKLVQEEREIVAAVKQHIQNGGKVSADMKRYVDSFDDNNTVPEPDYIAHHPVRAYFLIKRLSKITLSETKKLTGKEVQLPTVEDLHMTALALIVLQDVYSLDMRSLVQGQLVMVSQSTNGAEPQITEICGKDPTFTLDPSDTYYIGEVACKENKFYQAVLWFNLTLEIMREKEKSLLKIGDEQTDRPGPRMRDVLLKLADTVQKIKWDRDVFMAVSKLGAKKTNAEGLSHLSNLLENAISSLSKPIRTEIPHINYENLCRLGVLKNRAPHPTLTCRYVRPNPYFYLSPAKMELLHERSPLVALYHDVITDKEVNKMKDIALRRMGRSPVVADDGGEMFSRTRVSETGWIFDTEHPMIAKLSRRVGYITGLDVNLPYGEAFQVLNYGLGGFYEPHVDYFRDEQPVLLTNGQRIATFLFYLSDVKAGGATVFTRLNLTVPAVKNSAVVFHDLKKSLAFEQDSEHAGCPVLMGSKWNIMAALLAFVGDILTKNRQLPNINAIGNPFSERQLERFCFHHVPVIGALSYSAFSTNILAYKAFDELFTSRHLVVANCLLLNSHLGIGLYLFNTPTIRAANTRWRVAWSVYGSAMFNFGSILLWATVKEIIPEHAVLRVGFGVLSSVCFLLVGKKYLDHVDTKLAKSKPKQK</sequence>
<dbReference type="Pfam" id="PF13640">
    <property type="entry name" value="2OG-FeII_Oxy_3"/>
    <property type="match status" value="1"/>
</dbReference>
<proteinExistence type="inferred from homology"/>
<protein>
    <recommendedName>
        <fullName evidence="5">procollagen-proline 4-dioxygenase</fullName>
        <ecNumber evidence="5">1.14.11.2</ecNumber>
    </recommendedName>
</protein>
<evidence type="ECO:0000256" key="8">
    <source>
        <dbReference type="ARBA" id="ARBA00022896"/>
    </source>
</evidence>
<evidence type="ECO:0000256" key="11">
    <source>
        <dbReference type="ARBA" id="ARBA00023004"/>
    </source>
</evidence>
<dbReference type="Gene3D" id="2.60.120.620">
    <property type="entry name" value="q2cbj1_9rhob like domain"/>
    <property type="match status" value="1"/>
</dbReference>
<dbReference type="EMBL" id="OV696700">
    <property type="protein sequence ID" value="CAH1247014.1"/>
    <property type="molecule type" value="Genomic_DNA"/>
</dbReference>
<keyword evidence="9" id="KW-0223">Dioxygenase</keyword>
<keyword evidence="17" id="KW-1185">Reference proteome</keyword>
<evidence type="ECO:0000313" key="17">
    <source>
        <dbReference type="Proteomes" id="UP000838412"/>
    </source>
</evidence>
<name>A0A8K0EBJ3_BRALA</name>
<keyword evidence="8" id="KW-0847">Vitamin C</keyword>
<dbReference type="InterPro" id="IPR006620">
    <property type="entry name" value="Pro_4_hyd_alph"/>
</dbReference>
<feature type="signal peptide" evidence="14">
    <location>
        <begin position="1"/>
        <end position="23"/>
    </location>
</feature>
<dbReference type="Gene3D" id="6.10.140.1460">
    <property type="match status" value="1"/>
</dbReference>
<evidence type="ECO:0000256" key="7">
    <source>
        <dbReference type="ARBA" id="ARBA00022824"/>
    </source>
</evidence>
<comment type="cofactor">
    <cofactor evidence="1">
        <name>L-ascorbate</name>
        <dbReference type="ChEBI" id="CHEBI:38290"/>
    </cofactor>
</comment>
<keyword evidence="13" id="KW-0472">Membrane</keyword>
<dbReference type="Gene3D" id="1.25.40.10">
    <property type="entry name" value="Tetratricopeptide repeat domain"/>
    <property type="match status" value="1"/>
</dbReference>
<evidence type="ECO:0000256" key="3">
    <source>
        <dbReference type="ARBA" id="ARBA00004319"/>
    </source>
</evidence>
<dbReference type="Proteomes" id="UP000838412">
    <property type="component" value="Chromosome 15"/>
</dbReference>
<comment type="subcellular location">
    <subcellularLocation>
        <location evidence="3">Endoplasmic reticulum lumen</location>
    </subcellularLocation>
</comment>
<dbReference type="PROSITE" id="PS51471">
    <property type="entry name" value="FE2OG_OXY"/>
    <property type="match status" value="1"/>
</dbReference>
<feature type="transmembrane region" description="Helical" evidence="13">
    <location>
        <begin position="609"/>
        <end position="628"/>
    </location>
</feature>
<dbReference type="InterPro" id="IPR045054">
    <property type="entry name" value="P4HA-like"/>
</dbReference>
<organism evidence="16 17">
    <name type="scientific">Branchiostoma lanceolatum</name>
    <name type="common">Common lancelet</name>
    <name type="synonym">Amphioxus lanceolatum</name>
    <dbReference type="NCBI Taxonomy" id="7740"/>
    <lineage>
        <taxon>Eukaryota</taxon>
        <taxon>Metazoa</taxon>
        <taxon>Chordata</taxon>
        <taxon>Cephalochordata</taxon>
        <taxon>Leptocardii</taxon>
        <taxon>Amphioxiformes</taxon>
        <taxon>Branchiostomatidae</taxon>
        <taxon>Branchiostoma</taxon>
    </lineage>
</organism>
<dbReference type="PANTHER" id="PTHR10869:SF244">
    <property type="entry name" value="PROLYL 4-HYDROXYLASE SUBUNIT ALPHA-2"/>
    <property type="match status" value="1"/>
</dbReference>
<dbReference type="SMART" id="SM00702">
    <property type="entry name" value="P4Hc"/>
    <property type="match status" value="1"/>
</dbReference>
<evidence type="ECO:0000256" key="10">
    <source>
        <dbReference type="ARBA" id="ARBA00023002"/>
    </source>
</evidence>
<dbReference type="Pfam" id="PF08336">
    <property type="entry name" value="P4Ha_N"/>
    <property type="match status" value="1"/>
</dbReference>
<dbReference type="GO" id="GO:0005506">
    <property type="term" value="F:iron ion binding"/>
    <property type="evidence" value="ECO:0007669"/>
    <property type="project" value="InterPro"/>
</dbReference>
<evidence type="ECO:0000256" key="4">
    <source>
        <dbReference type="ARBA" id="ARBA00006511"/>
    </source>
</evidence>
<evidence type="ECO:0000256" key="9">
    <source>
        <dbReference type="ARBA" id="ARBA00022964"/>
    </source>
</evidence>
<feature type="transmembrane region" description="Helical" evidence="13">
    <location>
        <begin position="640"/>
        <end position="658"/>
    </location>
</feature>
<dbReference type="InterPro" id="IPR013547">
    <property type="entry name" value="P4H_N"/>
</dbReference>
<dbReference type="InterPro" id="IPR011990">
    <property type="entry name" value="TPR-like_helical_dom_sf"/>
</dbReference>
<keyword evidence="7" id="KW-0256">Endoplasmic reticulum</keyword>
<comment type="function">
    <text evidence="2">Catalyzes the post-translational formation of 4-hydroxyproline in -Xaa-Pro-Gly- sequences in collagens and other proteins.</text>
</comment>
<reference evidence="16" key="1">
    <citation type="submission" date="2022-01" db="EMBL/GenBank/DDBJ databases">
        <authorList>
            <person name="Braso-Vives M."/>
        </authorList>
    </citation>
    <scope>NUCLEOTIDE SEQUENCE</scope>
</reference>
<keyword evidence="6" id="KW-0479">Metal-binding</keyword>
<keyword evidence="14" id="KW-0732">Signal</keyword>
<dbReference type="InterPro" id="IPR044862">
    <property type="entry name" value="Pro_4_hyd_alph_FE2OG_OXY"/>
</dbReference>
<dbReference type="OrthoDB" id="420380at2759"/>
<dbReference type="GO" id="GO:0031418">
    <property type="term" value="F:L-ascorbic acid binding"/>
    <property type="evidence" value="ECO:0007669"/>
    <property type="project" value="UniProtKB-KW"/>
</dbReference>
<dbReference type="AlphaFoldDB" id="A0A8K0EBJ3"/>
<gene>
    <name evidence="16" type="primary">P4HA3</name>
    <name evidence="16" type="ORF">BLAG_LOCUS8819</name>
</gene>
<dbReference type="EC" id="1.14.11.2" evidence="5"/>
<accession>A0A8K0EBJ3</accession>
<dbReference type="InterPro" id="IPR005123">
    <property type="entry name" value="Oxoglu/Fe-dep_dioxygenase_dom"/>
</dbReference>
<dbReference type="GO" id="GO:0004656">
    <property type="term" value="F:procollagen-proline 4-dioxygenase activity"/>
    <property type="evidence" value="ECO:0007669"/>
    <property type="project" value="UniProtKB-EC"/>
</dbReference>
<evidence type="ECO:0000256" key="13">
    <source>
        <dbReference type="SAM" id="Phobius"/>
    </source>
</evidence>
<feature type="chain" id="PRO_5035440712" description="procollagen-proline 4-dioxygenase" evidence="14">
    <location>
        <begin position="24"/>
        <end position="677"/>
    </location>
</feature>
<comment type="similarity">
    <text evidence="4">Belongs to the P4HA family.</text>
</comment>
<dbReference type="GO" id="GO:0005788">
    <property type="term" value="C:endoplasmic reticulum lumen"/>
    <property type="evidence" value="ECO:0007669"/>
    <property type="project" value="UniProtKB-SubCell"/>
</dbReference>